<dbReference type="AlphaFoldDB" id="A0A1R4G015"/>
<dbReference type="Proteomes" id="UP000195787">
    <property type="component" value="Unassembled WGS sequence"/>
</dbReference>
<dbReference type="Gene3D" id="3.40.50.720">
    <property type="entry name" value="NAD(P)-binding Rossmann-like Domain"/>
    <property type="match status" value="1"/>
</dbReference>
<sequence length="211" mass="21571">MTKITVLGATGFAGSSIAKEAASRGHEVTVVSRSAADLAGTRAVQGSVLDSAVLADALDGAEVVVGSLSPRGDMAGQVRGAYAKVAEQLAGADARLIIVGGFGSMLAEDGSRIADGPGFPDAFKAEAQELFSVLEALRAGEGVRWTYVSPAADFGSYIPDQTRRGEYRKGGDVPFFDADGKSAISGADFAIGVVDEIEAAAHVGEHISFAY</sequence>
<reference evidence="2 3" key="1">
    <citation type="submission" date="2017-02" db="EMBL/GenBank/DDBJ databases">
        <authorList>
            <person name="Peterson S.W."/>
        </authorList>
    </citation>
    <scope>NUCLEOTIDE SEQUENCE [LARGE SCALE GENOMIC DNA]</scope>
    <source>
        <strain evidence="2 3">LMG 22410</strain>
    </source>
</reference>
<dbReference type="RefSeq" id="WP_086991989.1">
    <property type="nucleotide sequence ID" value="NZ_FUHU01000035.1"/>
</dbReference>
<dbReference type="PANTHER" id="PTHR43355">
    <property type="entry name" value="FLAVIN REDUCTASE (NADPH)"/>
    <property type="match status" value="1"/>
</dbReference>
<evidence type="ECO:0000259" key="1">
    <source>
        <dbReference type="Pfam" id="PF13460"/>
    </source>
</evidence>
<name>A0A1R4G015_9MICO</name>
<keyword evidence="3" id="KW-1185">Reference proteome</keyword>
<organism evidence="2 3">
    <name type="scientific">Agrococcus casei LMG 22410</name>
    <dbReference type="NCBI Taxonomy" id="1255656"/>
    <lineage>
        <taxon>Bacteria</taxon>
        <taxon>Bacillati</taxon>
        <taxon>Actinomycetota</taxon>
        <taxon>Actinomycetes</taxon>
        <taxon>Micrococcales</taxon>
        <taxon>Microbacteriaceae</taxon>
        <taxon>Agrococcus</taxon>
    </lineage>
</organism>
<evidence type="ECO:0000313" key="2">
    <source>
        <dbReference type="EMBL" id="SJM61590.1"/>
    </source>
</evidence>
<dbReference type="GeneID" id="303173119"/>
<dbReference type="EMBL" id="FUHU01000035">
    <property type="protein sequence ID" value="SJM61590.1"/>
    <property type="molecule type" value="Genomic_DNA"/>
</dbReference>
<dbReference type="PANTHER" id="PTHR43355:SF2">
    <property type="entry name" value="FLAVIN REDUCTASE (NADPH)"/>
    <property type="match status" value="1"/>
</dbReference>
<dbReference type="Pfam" id="PF13460">
    <property type="entry name" value="NAD_binding_10"/>
    <property type="match status" value="1"/>
</dbReference>
<feature type="domain" description="NAD(P)-binding" evidence="1">
    <location>
        <begin position="8"/>
        <end position="152"/>
    </location>
</feature>
<evidence type="ECO:0000313" key="3">
    <source>
        <dbReference type="Proteomes" id="UP000195787"/>
    </source>
</evidence>
<protein>
    <submittedName>
        <fullName evidence="2">Rrf2-linked NADH-flavin reductase</fullName>
    </submittedName>
</protein>
<accession>A0A1R4G015</accession>
<proteinExistence type="predicted"/>
<dbReference type="SUPFAM" id="SSF51735">
    <property type="entry name" value="NAD(P)-binding Rossmann-fold domains"/>
    <property type="match status" value="1"/>
</dbReference>
<dbReference type="OrthoDB" id="3191258at2"/>
<dbReference type="GO" id="GO:0016646">
    <property type="term" value="F:oxidoreductase activity, acting on the CH-NH group of donors, NAD or NADP as acceptor"/>
    <property type="evidence" value="ECO:0007669"/>
    <property type="project" value="TreeGrafter"/>
</dbReference>
<dbReference type="InterPro" id="IPR016040">
    <property type="entry name" value="NAD(P)-bd_dom"/>
</dbReference>
<dbReference type="InterPro" id="IPR036291">
    <property type="entry name" value="NAD(P)-bd_dom_sf"/>
</dbReference>
<dbReference type="InterPro" id="IPR051606">
    <property type="entry name" value="Polyketide_Oxido-like"/>
</dbReference>
<gene>
    <name evidence="2" type="ORF">CZ674_07815</name>
</gene>